<keyword evidence="3" id="KW-1185">Reference proteome</keyword>
<dbReference type="Proteomes" id="UP000032066">
    <property type="component" value="Unassembled WGS sequence"/>
</dbReference>
<gene>
    <name evidence="2" type="ORF">TR51_07295</name>
</gene>
<organism evidence="2 3">
    <name type="scientific">Kitasatospora griseola</name>
    <name type="common">Streptomyces griseolosporeus</name>
    <dbReference type="NCBI Taxonomy" id="2064"/>
    <lineage>
        <taxon>Bacteria</taxon>
        <taxon>Bacillati</taxon>
        <taxon>Actinomycetota</taxon>
        <taxon>Actinomycetes</taxon>
        <taxon>Kitasatosporales</taxon>
        <taxon>Streptomycetaceae</taxon>
        <taxon>Kitasatospora</taxon>
    </lineage>
</organism>
<dbReference type="Pfam" id="PF12867">
    <property type="entry name" value="DinB_2"/>
    <property type="match status" value="1"/>
</dbReference>
<accession>A0A0D0Q7Q0</accession>
<comment type="caution">
    <text evidence="2">The sequence shown here is derived from an EMBL/GenBank/DDBJ whole genome shotgun (WGS) entry which is preliminary data.</text>
</comment>
<feature type="domain" description="DinB-like" evidence="1">
    <location>
        <begin position="6"/>
        <end position="119"/>
    </location>
</feature>
<protein>
    <recommendedName>
        <fullName evidence="1">DinB-like domain-containing protein</fullName>
    </recommendedName>
</protein>
<evidence type="ECO:0000259" key="1">
    <source>
        <dbReference type="Pfam" id="PF12867"/>
    </source>
</evidence>
<evidence type="ECO:0000313" key="2">
    <source>
        <dbReference type="EMBL" id="KIQ67138.1"/>
    </source>
</evidence>
<dbReference type="STRING" id="2064.TR51_07295"/>
<dbReference type="PATRIC" id="fig|2064.6.peg.1592"/>
<dbReference type="EMBL" id="JXZB01000001">
    <property type="protein sequence ID" value="KIQ67138.1"/>
    <property type="molecule type" value="Genomic_DNA"/>
</dbReference>
<dbReference type="InterPro" id="IPR034660">
    <property type="entry name" value="DinB/YfiT-like"/>
</dbReference>
<proteinExistence type="predicted"/>
<sequence length="173" mass="17426">MYDTAALHRAYQDVIAAAEEAAGAEPVAVPPGEWNAEQVLAHVGSVTAGTLAAVAAVAAGSPATFDNRISQDNWTIGRVIDRTGGGPQLRRRIAAQAEALCALAASLGTEELDTALPALLLSHGRPVFEGPLAILDLLDGLAATELPGHAAQIRATAAPTAVPATRAAAPAAS</sequence>
<dbReference type="InterPro" id="IPR024775">
    <property type="entry name" value="DinB-like"/>
</dbReference>
<evidence type="ECO:0000313" key="3">
    <source>
        <dbReference type="Proteomes" id="UP000032066"/>
    </source>
</evidence>
<dbReference type="RefSeq" id="WP_043909001.1">
    <property type="nucleotide sequence ID" value="NZ_JXZB01000001.1"/>
</dbReference>
<name>A0A0D0Q7Q0_KITGR</name>
<dbReference type="Gene3D" id="1.20.120.450">
    <property type="entry name" value="dinb family like domain"/>
    <property type="match status" value="1"/>
</dbReference>
<reference evidence="2 3" key="1">
    <citation type="submission" date="2015-02" db="EMBL/GenBank/DDBJ databases">
        <title>Draft genome sequence of Kitasatospora griseola MF730-N6, a bafilomycin, terpentecin and satosporin producer.</title>
        <authorList>
            <person name="Arens J.C."/>
            <person name="Haltli B."/>
            <person name="Kerr R.G."/>
        </authorList>
    </citation>
    <scope>NUCLEOTIDE SEQUENCE [LARGE SCALE GENOMIC DNA]</scope>
    <source>
        <strain evidence="2 3">MF730-N6</strain>
    </source>
</reference>
<dbReference type="AlphaFoldDB" id="A0A0D0Q7Q0"/>